<feature type="transmembrane region" description="Helical" evidence="1">
    <location>
        <begin position="30"/>
        <end position="52"/>
    </location>
</feature>
<dbReference type="Pfam" id="PF12679">
    <property type="entry name" value="ABC2_membrane_2"/>
    <property type="match status" value="1"/>
</dbReference>
<keyword evidence="1" id="KW-0472">Membrane</keyword>
<reference evidence="2 3" key="1">
    <citation type="submission" date="2021-07" db="EMBL/GenBank/DDBJ databases">
        <title>Shewanella sp. nov, isolated from SCS.</title>
        <authorList>
            <person name="Cao W.R."/>
        </authorList>
    </citation>
    <scope>NUCLEOTIDE SEQUENCE [LARGE SCALE GENOMIC DNA]</scope>
    <source>
        <strain evidence="2 3">NR704-98</strain>
    </source>
</reference>
<dbReference type="PANTHER" id="PTHR43471">
    <property type="entry name" value="ABC TRANSPORTER PERMEASE"/>
    <property type="match status" value="1"/>
</dbReference>
<feature type="transmembrane region" description="Helical" evidence="1">
    <location>
        <begin position="115"/>
        <end position="140"/>
    </location>
</feature>
<protein>
    <submittedName>
        <fullName evidence="2">ABC transporter permease</fullName>
    </submittedName>
</protein>
<accession>A0ABS7DZM2</accession>
<dbReference type="Proteomes" id="UP001195963">
    <property type="component" value="Unassembled WGS sequence"/>
</dbReference>
<dbReference type="EMBL" id="JAHZST010000002">
    <property type="protein sequence ID" value="MBW8182861.1"/>
    <property type="molecule type" value="Genomic_DNA"/>
</dbReference>
<feature type="transmembrane region" description="Helical" evidence="1">
    <location>
        <begin position="257"/>
        <end position="277"/>
    </location>
</feature>
<sequence>MRNMLSITSLNSPVFIIAAKEIKDSFRNRWISFISLIFIVLSLSITFAGSAITGTLALPALPSLITSLSTVSVFIIPLAAILLSYDAFVGEDEAGTLLLLLSYPLTRFQIILGKLLGHGFVMFVSISFAFGGTGILLLLLGGSYPVMETLLVFMQFILSSFLLALTFILVGYLVSLRATEKARAVGSLLFIWFLFVLLYDLLLLAVLVAELSVINQSVLNLLIALNPTDLYRAVNEMAIDSSEGLSLLNGSSWALEGLYASMLAWICVLMAVSHQLFRRKSL</sequence>
<comment type="caution">
    <text evidence="2">The sequence shown here is derived from an EMBL/GenBank/DDBJ whole genome shotgun (WGS) entry which is preliminary data.</text>
</comment>
<feature type="transmembrane region" description="Helical" evidence="1">
    <location>
        <begin position="64"/>
        <end position="85"/>
    </location>
</feature>
<evidence type="ECO:0000313" key="3">
    <source>
        <dbReference type="Proteomes" id="UP001195963"/>
    </source>
</evidence>
<feature type="transmembrane region" description="Helical" evidence="1">
    <location>
        <begin position="152"/>
        <end position="176"/>
    </location>
</feature>
<proteinExistence type="predicted"/>
<keyword evidence="1" id="KW-0812">Transmembrane</keyword>
<keyword evidence="3" id="KW-1185">Reference proteome</keyword>
<feature type="transmembrane region" description="Helical" evidence="1">
    <location>
        <begin position="188"/>
        <end position="209"/>
    </location>
</feature>
<keyword evidence="1" id="KW-1133">Transmembrane helix</keyword>
<evidence type="ECO:0000256" key="1">
    <source>
        <dbReference type="SAM" id="Phobius"/>
    </source>
</evidence>
<gene>
    <name evidence="2" type="ORF">K0625_04220</name>
</gene>
<organism evidence="2 3">
    <name type="scientific">Shewanella nanhaiensis</name>
    <dbReference type="NCBI Taxonomy" id="2864872"/>
    <lineage>
        <taxon>Bacteria</taxon>
        <taxon>Pseudomonadati</taxon>
        <taxon>Pseudomonadota</taxon>
        <taxon>Gammaproteobacteria</taxon>
        <taxon>Alteromonadales</taxon>
        <taxon>Shewanellaceae</taxon>
        <taxon>Shewanella</taxon>
    </lineage>
</organism>
<dbReference type="RefSeq" id="WP_220108511.1">
    <property type="nucleotide sequence ID" value="NZ_JAHZST010000002.1"/>
</dbReference>
<dbReference type="PANTHER" id="PTHR43471:SF1">
    <property type="entry name" value="ABC TRANSPORTER PERMEASE PROTEIN NOSY-RELATED"/>
    <property type="match status" value="1"/>
</dbReference>
<name>A0ABS7DZM2_9GAMM</name>
<evidence type="ECO:0000313" key="2">
    <source>
        <dbReference type="EMBL" id="MBW8182861.1"/>
    </source>
</evidence>